<feature type="binding site" evidence="10">
    <location>
        <position position="221"/>
    </location>
    <ligand>
        <name>NADP(+)</name>
        <dbReference type="ChEBI" id="CHEBI:58349"/>
    </ligand>
</feature>
<evidence type="ECO:0000256" key="3">
    <source>
        <dbReference type="ARBA" id="ARBA00022857"/>
    </source>
</evidence>
<comment type="catalytic activity">
    <reaction evidence="6 10">
        <text>shikimate + NADP(+) = 3-dehydroshikimate + NADPH + H(+)</text>
        <dbReference type="Rhea" id="RHEA:17737"/>
        <dbReference type="ChEBI" id="CHEBI:15378"/>
        <dbReference type="ChEBI" id="CHEBI:16630"/>
        <dbReference type="ChEBI" id="CHEBI:36208"/>
        <dbReference type="ChEBI" id="CHEBI:57783"/>
        <dbReference type="ChEBI" id="CHEBI:58349"/>
        <dbReference type="EC" id="1.1.1.25"/>
    </reaction>
</comment>
<organism evidence="14 15">
    <name type="scientific">candidate division WOR-1 bacterium RIFOXYB2_FULL_37_13</name>
    <dbReference type="NCBI Taxonomy" id="1802579"/>
    <lineage>
        <taxon>Bacteria</taxon>
        <taxon>Bacillati</taxon>
        <taxon>Saganbacteria</taxon>
    </lineage>
</organism>
<dbReference type="GO" id="GO:0004764">
    <property type="term" value="F:shikimate 3-dehydrogenase (NADP+) activity"/>
    <property type="evidence" value="ECO:0007669"/>
    <property type="project" value="UniProtKB-UniRule"/>
</dbReference>
<feature type="domain" description="Shikimate dehydrogenase substrate binding N-terminal" evidence="12">
    <location>
        <begin position="6"/>
        <end position="88"/>
    </location>
</feature>
<dbReference type="GO" id="GO:0019632">
    <property type="term" value="P:shikimate metabolic process"/>
    <property type="evidence" value="ECO:0007669"/>
    <property type="project" value="InterPro"/>
</dbReference>
<accession>A0A1F4STP1</accession>
<dbReference type="Gene3D" id="3.40.50.10860">
    <property type="entry name" value="Leucine Dehydrogenase, chain A, domain 1"/>
    <property type="match status" value="1"/>
</dbReference>
<dbReference type="PANTHER" id="PTHR21089:SF1">
    <property type="entry name" value="BIFUNCTIONAL 3-DEHYDROQUINATE DEHYDRATASE_SHIKIMATE DEHYDROGENASE, CHLOROPLASTIC"/>
    <property type="match status" value="1"/>
</dbReference>
<dbReference type="Pfam" id="PF01488">
    <property type="entry name" value="Shikimate_DH"/>
    <property type="match status" value="1"/>
</dbReference>
<feature type="binding site" evidence="10">
    <location>
        <begin position="14"/>
        <end position="16"/>
    </location>
    <ligand>
        <name>shikimate</name>
        <dbReference type="ChEBI" id="CHEBI:36208"/>
    </ligand>
</feature>
<evidence type="ECO:0000256" key="8">
    <source>
        <dbReference type="ARBA" id="ARBA00052329"/>
    </source>
</evidence>
<keyword evidence="4 10" id="KW-0560">Oxidoreductase</keyword>
<dbReference type="GO" id="GO:0052734">
    <property type="term" value="F:shikimate 3-dehydrogenase (NAD+) activity"/>
    <property type="evidence" value="ECO:0007669"/>
    <property type="project" value="RHEA"/>
</dbReference>
<evidence type="ECO:0000256" key="10">
    <source>
        <dbReference type="HAMAP-Rule" id="MF_00222"/>
    </source>
</evidence>
<feature type="binding site" evidence="10">
    <location>
        <position position="86"/>
    </location>
    <ligand>
        <name>shikimate</name>
        <dbReference type="ChEBI" id="CHEBI:36208"/>
    </ligand>
</feature>
<gene>
    <name evidence="10" type="primary">aroE</name>
    <name evidence="14" type="ORF">A2310_00785</name>
</gene>
<evidence type="ECO:0000256" key="7">
    <source>
        <dbReference type="ARBA" id="ARBA00051639"/>
    </source>
</evidence>
<comment type="function">
    <text evidence="10">Involved in the biosynthesis of the chorismate, which leads to the biosynthesis of aromatic amino acids. Catalyzes the reversible NADPH linked reduction of 3-dehydroshikimate (DHSA) to yield shikimate (SA).</text>
</comment>
<comment type="catalytic activity">
    <reaction evidence="8">
        <text>shikimate + NAD(+) = 3-dehydroshikimate + NADH + H(+)</text>
        <dbReference type="Rhea" id="RHEA:17741"/>
        <dbReference type="ChEBI" id="CHEBI:15378"/>
        <dbReference type="ChEBI" id="CHEBI:16630"/>
        <dbReference type="ChEBI" id="CHEBI:36208"/>
        <dbReference type="ChEBI" id="CHEBI:57540"/>
        <dbReference type="ChEBI" id="CHEBI:57945"/>
    </reaction>
</comment>
<dbReference type="STRING" id="1802579.A2310_00785"/>
<dbReference type="Proteomes" id="UP000178417">
    <property type="component" value="Unassembled WGS sequence"/>
</dbReference>
<evidence type="ECO:0000256" key="2">
    <source>
        <dbReference type="ARBA" id="ARBA00022605"/>
    </source>
</evidence>
<dbReference type="CDD" id="cd01065">
    <property type="entry name" value="NAD_bind_Shikimate_DH"/>
    <property type="match status" value="1"/>
</dbReference>
<comment type="pathway">
    <text evidence="9">Aromatic compound metabolism; 3,4-dihydroxybenzoate biosynthesis; 3-dehydroquinate from D-quinate (NAD(+) route).</text>
</comment>
<keyword evidence="5 10" id="KW-0057">Aromatic amino acid biosynthesis</keyword>
<evidence type="ECO:0000313" key="14">
    <source>
        <dbReference type="EMBL" id="OGC23053.1"/>
    </source>
</evidence>
<dbReference type="Pfam" id="PF18317">
    <property type="entry name" value="SDH_C"/>
    <property type="match status" value="1"/>
</dbReference>
<evidence type="ECO:0000256" key="5">
    <source>
        <dbReference type="ARBA" id="ARBA00023141"/>
    </source>
</evidence>
<dbReference type="GO" id="GO:0008652">
    <property type="term" value="P:amino acid biosynthetic process"/>
    <property type="evidence" value="ECO:0007669"/>
    <property type="project" value="UniProtKB-KW"/>
</dbReference>
<feature type="binding site" evidence="10">
    <location>
        <begin position="126"/>
        <end position="130"/>
    </location>
    <ligand>
        <name>NADP(+)</name>
        <dbReference type="ChEBI" id="CHEBI:58349"/>
    </ligand>
</feature>
<dbReference type="GO" id="GO:0030266">
    <property type="term" value="F:quinate 3-dehydrogenase (NAD+) activity"/>
    <property type="evidence" value="ECO:0007669"/>
    <property type="project" value="UniProtKB-EC"/>
</dbReference>
<dbReference type="SUPFAM" id="SSF51735">
    <property type="entry name" value="NAD(P)-binding Rossmann-fold domains"/>
    <property type="match status" value="1"/>
</dbReference>
<name>A0A1F4STP1_UNCSA</name>
<dbReference type="NCBIfam" id="NF001319">
    <property type="entry name" value="PRK00258.3-3"/>
    <property type="match status" value="1"/>
</dbReference>
<dbReference type="InterPro" id="IPR036291">
    <property type="entry name" value="NAD(P)-bd_dom_sf"/>
</dbReference>
<dbReference type="Pfam" id="PF08501">
    <property type="entry name" value="Shikimate_dh_N"/>
    <property type="match status" value="1"/>
</dbReference>
<evidence type="ECO:0000259" key="13">
    <source>
        <dbReference type="Pfam" id="PF18317"/>
    </source>
</evidence>
<dbReference type="InterPro" id="IPR022893">
    <property type="entry name" value="Shikimate_DH_fam"/>
</dbReference>
<keyword evidence="2 10" id="KW-0028">Amino-acid biosynthesis</keyword>
<dbReference type="GO" id="GO:0050661">
    <property type="term" value="F:NADP binding"/>
    <property type="evidence" value="ECO:0007669"/>
    <property type="project" value="InterPro"/>
</dbReference>
<dbReference type="AlphaFoldDB" id="A0A1F4STP1"/>
<dbReference type="NCBIfam" id="TIGR00507">
    <property type="entry name" value="aroE"/>
    <property type="match status" value="1"/>
</dbReference>
<protein>
    <recommendedName>
        <fullName evidence="10">Shikimate dehydrogenase (NADP(+))</fullName>
        <shortName evidence="10">SDH</shortName>
        <ecNumber evidence="10">1.1.1.25</ecNumber>
    </recommendedName>
</protein>
<feature type="binding site" evidence="10">
    <location>
        <position position="223"/>
    </location>
    <ligand>
        <name>shikimate</name>
        <dbReference type="ChEBI" id="CHEBI:36208"/>
    </ligand>
</feature>
<feature type="binding site" evidence="10">
    <location>
        <position position="244"/>
    </location>
    <ligand>
        <name>NADP(+)</name>
        <dbReference type="ChEBI" id="CHEBI:58349"/>
    </ligand>
</feature>
<dbReference type="GO" id="GO:0009423">
    <property type="term" value="P:chorismate biosynthetic process"/>
    <property type="evidence" value="ECO:0007669"/>
    <property type="project" value="UniProtKB-UniRule"/>
</dbReference>
<feature type="domain" description="Quinate/shikimate 5-dehydrogenase/glutamyl-tRNA reductase" evidence="11">
    <location>
        <begin position="119"/>
        <end position="194"/>
    </location>
</feature>
<dbReference type="UniPathway" id="UPA00053">
    <property type="reaction ID" value="UER00087"/>
</dbReference>
<comment type="caution">
    <text evidence="14">The sequence shown here is derived from an EMBL/GenBank/DDBJ whole genome shotgun (WGS) entry which is preliminary data.</text>
</comment>
<comment type="catalytic activity">
    <reaction evidence="7">
        <text>L-quinate + NAD(+) = 3-dehydroquinate + NADH + H(+)</text>
        <dbReference type="Rhea" id="RHEA:22364"/>
        <dbReference type="ChEBI" id="CHEBI:15378"/>
        <dbReference type="ChEBI" id="CHEBI:29751"/>
        <dbReference type="ChEBI" id="CHEBI:32364"/>
        <dbReference type="ChEBI" id="CHEBI:57540"/>
        <dbReference type="ChEBI" id="CHEBI:57945"/>
        <dbReference type="EC" id="1.1.1.24"/>
    </reaction>
</comment>
<comment type="subunit">
    <text evidence="10">Homodimer.</text>
</comment>
<feature type="binding site" evidence="10">
    <location>
        <position position="101"/>
    </location>
    <ligand>
        <name>shikimate</name>
        <dbReference type="ChEBI" id="CHEBI:36208"/>
    </ligand>
</feature>
<dbReference type="HAMAP" id="MF_00222">
    <property type="entry name" value="Shikimate_DH_AroE"/>
    <property type="match status" value="1"/>
</dbReference>
<dbReference type="EC" id="1.1.1.25" evidence="10"/>
<comment type="caution">
    <text evidence="10">Lacks conserved residue(s) required for the propagation of feature annotation.</text>
</comment>
<comment type="pathway">
    <text evidence="1 10">Metabolic intermediate biosynthesis; chorismate biosynthesis; chorismate from D-erythrose 4-phosphate and phosphoenolpyruvate: step 4/7.</text>
</comment>
<dbReference type="Gene3D" id="3.40.50.720">
    <property type="entry name" value="NAD(P)-binding Rossmann-like Domain"/>
    <property type="match status" value="1"/>
</dbReference>
<feature type="domain" description="SDH C-terminal" evidence="13">
    <location>
        <begin position="244"/>
        <end position="274"/>
    </location>
</feature>
<evidence type="ECO:0000259" key="11">
    <source>
        <dbReference type="Pfam" id="PF01488"/>
    </source>
</evidence>
<sequence length="280" mass="30056">MKKTGLIGFPLGHSISPAMHNAAFKIFGIDAEYLLYEVRSGELGDLVSDLRGKESLGFNVTIPYKETIIKYVDEVTTFAKLIGAVNTVVNREGVLVGHNTDGPGFIQSLKEEGGIDPGDKIAVVLGAGGAGRAVAVMLAESGTSKVILADVDFNKAKDLSDYINFELERNCQAILPDDLHEHIKKASILVNATPIGMHPNTDNSPLPRGIKLHSDLLVYDLVYNPRETTLLKEAKKAGAKTVSGLGMLVRQGALAFSVFTDEEPPVGIMWEAAEKALSAR</sequence>
<evidence type="ECO:0000256" key="6">
    <source>
        <dbReference type="ARBA" id="ARBA00049442"/>
    </source>
</evidence>
<comment type="similarity">
    <text evidence="10">Belongs to the shikimate dehydrogenase family.</text>
</comment>
<dbReference type="EMBL" id="MEUB01000022">
    <property type="protein sequence ID" value="OGC23053.1"/>
    <property type="molecule type" value="Genomic_DNA"/>
</dbReference>
<evidence type="ECO:0000256" key="4">
    <source>
        <dbReference type="ARBA" id="ARBA00023002"/>
    </source>
</evidence>
<dbReference type="InterPro" id="IPR046346">
    <property type="entry name" value="Aminoacid_DH-like_N_sf"/>
</dbReference>
<evidence type="ECO:0000259" key="12">
    <source>
        <dbReference type="Pfam" id="PF08501"/>
    </source>
</evidence>
<feature type="binding site" evidence="10">
    <location>
        <position position="61"/>
    </location>
    <ligand>
        <name>shikimate</name>
        <dbReference type="ChEBI" id="CHEBI:36208"/>
    </ligand>
</feature>
<dbReference type="GO" id="GO:0009073">
    <property type="term" value="P:aromatic amino acid family biosynthetic process"/>
    <property type="evidence" value="ECO:0007669"/>
    <property type="project" value="UniProtKB-KW"/>
</dbReference>
<dbReference type="PANTHER" id="PTHR21089">
    <property type="entry name" value="SHIKIMATE DEHYDROGENASE"/>
    <property type="match status" value="1"/>
</dbReference>
<evidence type="ECO:0000256" key="1">
    <source>
        <dbReference type="ARBA" id="ARBA00004871"/>
    </source>
</evidence>
<dbReference type="InterPro" id="IPR013708">
    <property type="entry name" value="Shikimate_DH-bd_N"/>
</dbReference>
<feature type="active site" description="Proton acceptor" evidence="10">
    <location>
        <position position="65"/>
    </location>
</feature>
<dbReference type="InterPro" id="IPR006151">
    <property type="entry name" value="Shikm_DH/Glu-tRNA_Rdtase"/>
</dbReference>
<feature type="binding site" evidence="10">
    <location>
        <position position="251"/>
    </location>
    <ligand>
        <name>shikimate</name>
        <dbReference type="ChEBI" id="CHEBI:36208"/>
    </ligand>
</feature>
<dbReference type="InterPro" id="IPR041121">
    <property type="entry name" value="SDH_C"/>
</dbReference>
<evidence type="ECO:0000313" key="15">
    <source>
        <dbReference type="Proteomes" id="UP000178417"/>
    </source>
</evidence>
<keyword evidence="3 10" id="KW-0521">NADP</keyword>
<evidence type="ECO:0000256" key="9">
    <source>
        <dbReference type="ARBA" id="ARBA00060613"/>
    </source>
</evidence>
<dbReference type="SUPFAM" id="SSF53223">
    <property type="entry name" value="Aminoacid dehydrogenase-like, N-terminal domain"/>
    <property type="match status" value="1"/>
</dbReference>
<reference evidence="14 15" key="1">
    <citation type="journal article" date="2016" name="Nat. Commun.">
        <title>Thousands of microbial genomes shed light on interconnected biogeochemical processes in an aquifer system.</title>
        <authorList>
            <person name="Anantharaman K."/>
            <person name="Brown C.T."/>
            <person name="Hug L.A."/>
            <person name="Sharon I."/>
            <person name="Castelle C.J."/>
            <person name="Probst A.J."/>
            <person name="Thomas B.C."/>
            <person name="Singh A."/>
            <person name="Wilkins M.J."/>
            <person name="Karaoz U."/>
            <person name="Brodie E.L."/>
            <person name="Williams K.H."/>
            <person name="Hubbard S.S."/>
            <person name="Banfield J.F."/>
        </authorList>
    </citation>
    <scope>NUCLEOTIDE SEQUENCE [LARGE SCALE GENOMIC DNA]</scope>
</reference>
<proteinExistence type="inferred from homology"/>
<dbReference type="FunFam" id="3.40.50.720:FF:000086">
    <property type="entry name" value="Quinate/shikimate dehydrogenase"/>
    <property type="match status" value="1"/>
</dbReference>
<dbReference type="InterPro" id="IPR011342">
    <property type="entry name" value="Shikimate_DH"/>
</dbReference>